<evidence type="ECO:0000313" key="7">
    <source>
        <dbReference type="EMBL" id="EPX87436.1"/>
    </source>
</evidence>
<dbReference type="GO" id="GO:0022857">
    <property type="term" value="F:transmembrane transporter activity"/>
    <property type="evidence" value="ECO:0007669"/>
    <property type="project" value="InterPro"/>
</dbReference>
<proteinExistence type="predicted"/>
<gene>
    <name evidence="7" type="ORF">ruthe_00506</name>
</gene>
<evidence type="ECO:0000313" key="8">
    <source>
        <dbReference type="Proteomes" id="UP000015346"/>
    </source>
</evidence>
<sequence>MSDTKAVPVMAEPETDDRARQRTPLQRLMGARATWIFLLDIALIALFTALSREGVFLSWLNTKALLLSGAEALLLAVGLAMLLGAGKFDLSLGANLVMSSVMAALAMVAMVGAGAGVGVTILAGLVVCLGTGAMIGALNGMLVAVFGINSLIATLGMLGVITGFALVATGNGQDVTGFPHQLQSGFGLRTIGGIPAPALLALTVALAMWVVIRFTAFGRHTLAIGSAPLAAERVGLRVTRHVMSLFVLAGMLAGLAGFIDIAHYQTTVINGHNNAALQAVAAAVIGGTALEGGRISIMGTIWGVALAVILQNGLVIIGVSSAYQLMAVGAVLIVAVGLDRMSSRRP</sequence>
<keyword evidence="5 6" id="KW-0472">Membrane</keyword>
<protein>
    <submittedName>
        <fullName evidence="7">Ribose/xylose/arabinose/galactoside ABC-type transport system, permease component</fullName>
    </submittedName>
</protein>
<dbReference type="AlphaFoldDB" id="S9R181"/>
<dbReference type="PANTHER" id="PTHR32196">
    <property type="entry name" value="ABC TRANSPORTER PERMEASE PROTEIN YPHD-RELATED-RELATED"/>
    <property type="match status" value="1"/>
</dbReference>
<keyword evidence="2" id="KW-1003">Cell membrane</keyword>
<dbReference type="STRING" id="1123069.ruthe_00506"/>
<evidence type="ECO:0000256" key="2">
    <source>
        <dbReference type="ARBA" id="ARBA00022475"/>
    </source>
</evidence>
<evidence type="ECO:0000256" key="4">
    <source>
        <dbReference type="ARBA" id="ARBA00022989"/>
    </source>
</evidence>
<feature type="transmembrane region" description="Helical" evidence="6">
    <location>
        <begin position="141"/>
        <end position="166"/>
    </location>
</feature>
<dbReference type="OrthoDB" id="6384190at2"/>
<feature type="transmembrane region" description="Helical" evidence="6">
    <location>
        <begin position="323"/>
        <end position="341"/>
    </location>
</feature>
<evidence type="ECO:0000256" key="5">
    <source>
        <dbReference type="ARBA" id="ARBA00023136"/>
    </source>
</evidence>
<comment type="subcellular location">
    <subcellularLocation>
        <location evidence="1">Cell membrane</location>
        <topology evidence="1">Multi-pass membrane protein</topology>
    </subcellularLocation>
</comment>
<dbReference type="PANTHER" id="PTHR32196:SF72">
    <property type="entry name" value="RIBOSE IMPORT PERMEASE PROTEIN RBSC"/>
    <property type="match status" value="1"/>
</dbReference>
<reference evidence="7 8" key="1">
    <citation type="journal article" date="2013" name="Stand. Genomic Sci.">
        <title>Genome sequence of the reddish-pigmented Rubellimicrobium thermophilum type strain (DSM 16684(T)), a member of the Roseobacter clade.</title>
        <authorList>
            <person name="Fiebig A."/>
            <person name="Riedel T."/>
            <person name="Gronow S."/>
            <person name="Petersen J."/>
            <person name="Klenk H.P."/>
            <person name="Goker M."/>
        </authorList>
    </citation>
    <scope>NUCLEOTIDE SEQUENCE [LARGE SCALE GENOMIC DNA]</scope>
    <source>
        <strain evidence="7 8">DSM 16684</strain>
    </source>
</reference>
<keyword evidence="8" id="KW-1185">Reference proteome</keyword>
<evidence type="ECO:0000256" key="6">
    <source>
        <dbReference type="SAM" id="Phobius"/>
    </source>
</evidence>
<keyword evidence="4 6" id="KW-1133">Transmembrane helix</keyword>
<comment type="caution">
    <text evidence="7">The sequence shown here is derived from an EMBL/GenBank/DDBJ whole genome shotgun (WGS) entry which is preliminary data.</text>
</comment>
<dbReference type="InterPro" id="IPR001851">
    <property type="entry name" value="ABC_transp_permease"/>
</dbReference>
<dbReference type="Pfam" id="PF02653">
    <property type="entry name" value="BPD_transp_2"/>
    <property type="match status" value="1"/>
</dbReference>
<evidence type="ECO:0000256" key="1">
    <source>
        <dbReference type="ARBA" id="ARBA00004651"/>
    </source>
</evidence>
<dbReference type="RefSeq" id="WP_021096615.1">
    <property type="nucleotide sequence ID" value="NZ_KE557320.1"/>
</dbReference>
<feature type="transmembrane region" description="Helical" evidence="6">
    <location>
        <begin position="242"/>
        <end position="263"/>
    </location>
</feature>
<feature type="transmembrane region" description="Helical" evidence="6">
    <location>
        <begin position="103"/>
        <end position="129"/>
    </location>
</feature>
<feature type="transmembrane region" description="Helical" evidence="6">
    <location>
        <begin position="186"/>
        <end position="212"/>
    </location>
</feature>
<dbReference type="CDD" id="cd06579">
    <property type="entry name" value="TM_PBP1_transp_AraH_like"/>
    <property type="match status" value="1"/>
</dbReference>
<dbReference type="Proteomes" id="UP000015346">
    <property type="component" value="Unassembled WGS sequence"/>
</dbReference>
<feature type="transmembrane region" description="Helical" evidence="6">
    <location>
        <begin position="33"/>
        <end position="52"/>
    </location>
</feature>
<name>S9R181_9RHOB</name>
<dbReference type="HOGENOM" id="CLU_028880_4_0_5"/>
<dbReference type="EMBL" id="AOLV01000007">
    <property type="protein sequence ID" value="EPX87436.1"/>
    <property type="molecule type" value="Genomic_DNA"/>
</dbReference>
<dbReference type="GO" id="GO:0005886">
    <property type="term" value="C:plasma membrane"/>
    <property type="evidence" value="ECO:0007669"/>
    <property type="project" value="UniProtKB-SubCell"/>
</dbReference>
<organism evidence="7 8">
    <name type="scientific">Rubellimicrobium thermophilum DSM 16684</name>
    <dbReference type="NCBI Taxonomy" id="1123069"/>
    <lineage>
        <taxon>Bacteria</taxon>
        <taxon>Pseudomonadati</taxon>
        <taxon>Pseudomonadota</taxon>
        <taxon>Alphaproteobacteria</taxon>
        <taxon>Rhodobacterales</taxon>
        <taxon>Roseobacteraceae</taxon>
        <taxon>Rubellimicrobium</taxon>
    </lineage>
</organism>
<feature type="transmembrane region" description="Helical" evidence="6">
    <location>
        <begin position="64"/>
        <end position="83"/>
    </location>
</feature>
<accession>S9R181</accession>
<evidence type="ECO:0000256" key="3">
    <source>
        <dbReference type="ARBA" id="ARBA00022692"/>
    </source>
</evidence>
<keyword evidence="3 6" id="KW-0812">Transmembrane</keyword>